<dbReference type="Pfam" id="PF00385">
    <property type="entry name" value="Chromo"/>
    <property type="match status" value="1"/>
</dbReference>
<dbReference type="InterPro" id="IPR012337">
    <property type="entry name" value="RNaseH-like_sf"/>
</dbReference>
<dbReference type="PANTHER" id="PTHR46585">
    <property type="entry name" value="INTEGRASE CORE DOMAIN CONTAINING PROTEIN"/>
    <property type="match status" value="1"/>
</dbReference>
<dbReference type="Pfam" id="PF00665">
    <property type="entry name" value="rve"/>
    <property type="match status" value="1"/>
</dbReference>
<dbReference type="CDD" id="cd00024">
    <property type="entry name" value="CD_CSD"/>
    <property type="match status" value="1"/>
</dbReference>
<dbReference type="Gene3D" id="3.30.420.10">
    <property type="entry name" value="Ribonuclease H-like superfamily/Ribonuclease H"/>
    <property type="match status" value="1"/>
</dbReference>
<dbReference type="Proteomes" id="UP000015104">
    <property type="component" value="Unassembled WGS sequence"/>
</dbReference>
<dbReference type="GO" id="GO:0005694">
    <property type="term" value="C:chromosome"/>
    <property type="evidence" value="ECO:0007669"/>
    <property type="project" value="UniProtKB-ARBA"/>
</dbReference>
<dbReference type="InterPro" id="IPR036397">
    <property type="entry name" value="RNaseH_sf"/>
</dbReference>
<dbReference type="EMBL" id="CAEY01000414">
    <property type="status" value="NOT_ANNOTATED_CDS"/>
    <property type="molecule type" value="Genomic_DNA"/>
</dbReference>
<dbReference type="InterPro" id="IPR000953">
    <property type="entry name" value="Chromo/chromo_shadow_dom"/>
</dbReference>
<dbReference type="GO" id="GO:0015074">
    <property type="term" value="P:DNA integration"/>
    <property type="evidence" value="ECO:0007669"/>
    <property type="project" value="InterPro"/>
</dbReference>
<dbReference type="AlphaFoldDB" id="A0A158P5B7"/>
<name>A0A158P5B7_TETUR</name>
<feature type="domain" description="Integrase catalytic" evidence="2">
    <location>
        <begin position="74"/>
        <end position="234"/>
    </location>
</feature>
<evidence type="ECO:0000259" key="2">
    <source>
        <dbReference type="PROSITE" id="PS50994"/>
    </source>
</evidence>
<dbReference type="InterPro" id="IPR001584">
    <property type="entry name" value="Integrase_cat-core"/>
</dbReference>
<dbReference type="Gene3D" id="2.40.50.40">
    <property type="match status" value="1"/>
</dbReference>
<dbReference type="InterPro" id="IPR016197">
    <property type="entry name" value="Chromo-like_dom_sf"/>
</dbReference>
<dbReference type="PROSITE" id="PS50013">
    <property type="entry name" value="CHROMO_2"/>
    <property type="match status" value="1"/>
</dbReference>
<accession>A0A158P5B7</accession>
<dbReference type="PROSITE" id="PS50994">
    <property type="entry name" value="INTEGRASE"/>
    <property type="match status" value="1"/>
</dbReference>
<protein>
    <recommendedName>
        <fullName evidence="5">Integrase catalytic domain-containing protein</fullName>
    </recommendedName>
</protein>
<sequence>MSDTQLDQREELLKRLYYDLDSHGSFGGAKRLYRVAKEHDPSIEYNDVKQWLMKQETYTNFRVRRKNFQRLAVLVDRIDEQWQADLMDMSYWSGQNDGVNHLLVVIDILSRFAWIQPCRDKAAPTIINAFSEIFSSGRKPEKLQTDQGREFNNNRFKFFCTSQGVHYFTTTDASIKCALAERLIRTLRSRIYRFIYHKHTHRYIDDLQNIVNNYNNSYHRTIKTTPNSVTQDNQQYIVQIIQRSIKNEENKKKTFNENDFVKIPLNTGNFEKDAVQKWTDEVFKVSGVKETPQKFIYKLKDLQGENISSIFYPEELQKVDFDPNKLRRVEKIIRRVYDRSRRQYKYLVKWEGWPRKFNSWISDITLANDSN</sequence>
<dbReference type="EnsemblMetazoa" id="tetur19g03512.1">
    <property type="protein sequence ID" value="tetur19g03512.1"/>
    <property type="gene ID" value="tetur19g03512"/>
</dbReference>
<evidence type="ECO:0000313" key="4">
    <source>
        <dbReference type="Proteomes" id="UP000015104"/>
    </source>
</evidence>
<proteinExistence type="predicted"/>
<dbReference type="PANTHER" id="PTHR46585:SF1">
    <property type="entry name" value="CHROMO DOMAIN-CONTAINING PROTEIN"/>
    <property type="match status" value="1"/>
</dbReference>
<dbReference type="InterPro" id="IPR023780">
    <property type="entry name" value="Chromo_domain"/>
</dbReference>
<dbReference type="GO" id="GO:0003676">
    <property type="term" value="F:nucleic acid binding"/>
    <property type="evidence" value="ECO:0007669"/>
    <property type="project" value="InterPro"/>
</dbReference>
<evidence type="ECO:0000313" key="3">
    <source>
        <dbReference type="EnsemblMetazoa" id="tetur19g03512.1"/>
    </source>
</evidence>
<dbReference type="SUPFAM" id="SSF54160">
    <property type="entry name" value="Chromo domain-like"/>
    <property type="match status" value="1"/>
</dbReference>
<keyword evidence="4" id="KW-1185">Reference proteome</keyword>
<feature type="domain" description="Chromo" evidence="1">
    <location>
        <begin position="327"/>
        <end position="371"/>
    </location>
</feature>
<reference evidence="3" key="2">
    <citation type="submission" date="2016-04" db="UniProtKB">
        <authorList>
            <consortium name="EnsemblMetazoa"/>
        </authorList>
    </citation>
    <scope>IDENTIFICATION</scope>
</reference>
<dbReference type="SUPFAM" id="SSF53098">
    <property type="entry name" value="Ribonuclease H-like"/>
    <property type="match status" value="1"/>
</dbReference>
<evidence type="ECO:0000259" key="1">
    <source>
        <dbReference type="PROSITE" id="PS50013"/>
    </source>
</evidence>
<organism evidence="3 4">
    <name type="scientific">Tetranychus urticae</name>
    <name type="common">Two-spotted spider mite</name>
    <dbReference type="NCBI Taxonomy" id="32264"/>
    <lineage>
        <taxon>Eukaryota</taxon>
        <taxon>Metazoa</taxon>
        <taxon>Ecdysozoa</taxon>
        <taxon>Arthropoda</taxon>
        <taxon>Chelicerata</taxon>
        <taxon>Arachnida</taxon>
        <taxon>Acari</taxon>
        <taxon>Acariformes</taxon>
        <taxon>Trombidiformes</taxon>
        <taxon>Prostigmata</taxon>
        <taxon>Eleutherengona</taxon>
        <taxon>Raphignathae</taxon>
        <taxon>Tetranychoidea</taxon>
        <taxon>Tetranychidae</taxon>
        <taxon>Tetranychus</taxon>
    </lineage>
</organism>
<evidence type="ECO:0008006" key="5">
    <source>
        <dbReference type="Google" id="ProtNLM"/>
    </source>
</evidence>
<reference evidence="4" key="1">
    <citation type="submission" date="2011-08" db="EMBL/GenBank/DDBJ databases">
        <authorList>
            <person name="Rombauts S."/>
        </authorList>
    </citation>
    <scope>NUCLEOTIDE SEQUENCE</scope>
    <source>
        <strain evidence="4">London</strain>
    </source>
</reference>